<dbReference type="CDD" id="cd00777">
    <property type="entry name" value="AspRS_core"/>
    <property type="match status" value="1"/>
</dbReference>
<dbReference type="SUPFAM" id="SSF55261">
    <property type="entry name" value="GAD domain-like"/>
    <property type="match status" value="1"/>
</dbReference>
<evidence type="ECO:0000256" key="3">
    <source>
        <dbReference type="ARBA" id="ARBA00022741"/>
    </source>
</evidence>
<keyword evidence="10" id="KW-1185">Reference proteome</keyword>
<dbReference type="HAMAP" id="MF_00044">
    <property type="entry name" value="Asp_tRNA_synth_type1"/>
    <property type="match status" value="1"/>
</dbReference>
<dbReference type="PRINTS" id="PR01042">
    <property type="entry name" value="TRNASYNTHASP"/>
</dbReference>
<evidence type="ECO:0000313" key="10">
    <source>
        <dbReference type="Proteomes" id="UP000244168"/>
    </source>
</evidence>
<comment type="catalytic activity">
    <reaction evidence="7">
        <text>tRNA(Asp) + L-aspartate + ATP = L-aspartyl-tRNA(Asp) + AMP + diphosphate</text>
        <dbReference type="Rhea" id="RHEA:19649"/>
        <dbReference type="Rhea" id="RHEA-COMP:9660"/>
        <dbReference type="Rhea" id="RHEA-COMP:9678"/>
        <dbReference type="ChEBI" id="CHEBI:29991"/>
        <dbReference type="ChEBI" id="CHEBI:30616"/>
        <dbReference type="ChEBI" id="CHEBI:33019"/>
        <dbReference type="ChEBI" id="CHEBI:78442"/>
        <dbReference type="ChEBI" id="CHEBI:78516"/>
        <dbReference type="ChEBI" id="CHEBI:456215"/>
        <dbReference type="EC" id="6.1.1.12"/>
    </reaction>
</comment>
<evidence type="ECO:0000256" key="6">
    <source>
        <dbReference type="ARBA" id="ARBA00023146"/>
    </source>
</evidence>
<dbReference type="SUPFAM" id="SSF50249">
    <property type="entry name" value="Nucleic acid-binding proteins"/>
    <property type="match status" value="1"/>
</dbReference>
<dbReference type="OrthoDB" id="9802326at2"/>
<feature type="binding site" evidence="7">
    <location>
        <position position="173"/>
    </location>
    <ligand>
        <name>L-aspartate</name>
        <dbReference type="ChEBI" id="CHEBI:29991"/>
    </ligand>
</feature>
<evidence type="ECO:0000256" key="5">
    <source>
        <dbReference type="ARBA" id="ARBA00022917"/>
    </source>
</evidence>
<feature type="binding site" evidence="7">
    <location>
        <position position="219"/>
    </location>
    <ligand>
        <name>L-aspartate</name>
        <dbReference type="ChEBI" id="CHEBI:29991"/>
    </ligand>
</feature>
<feature type="binding site" evidence="7">
    <location>
        <begin position="219"/>
        <end position="221"/>
    </location>
    <ligand>
        <name>ATP</name>
        <dbReference type="ChEBI" id="CHEBI:30616"/>
    </ligand>
</feature>
<dbReference type="EMBL" id="QAOQ01000002">
    <property type="protein sequence ID" value="PTQ99951.1"/>
    <property type="molecule type" value="Genomic_DNA"/>
</dbReference>
<dbReference type="InterPro" id="IPR012340">
    <property type="entry name" value="NA-bd_OB-fold"/>
</dbReference>
<dbReference type="Proteomes" id="UP000244168">
    <property type="component" value="Unassembled WGS sequence"/>
</dbReference>
<dbReference type="InterPro" id="IPR004365">
    <property type="entry name" value="NA-bd_OB_tRNA"/>
</dbReference>
<evidence type="ECO:0000256" key="4">
    <source>
        <dbReference type="ARBA" id="ARBA00022840"/>
    </source>
</evidence>
<feature type="binding site" evidence="7">
    <location>
        <position position="478"/>
    </location>
    <ligand>
        <name>ATP</name>
        <dbReference type="ChEBI" id="CHEBI:30616"/>
    </ligand>
</feature>
<gene>
    <name evidence="7" type="primary">aspS</name>
    <name evidence="9" type="ORF">C8P68_102782</name>
</gene>
<dbReference type="InterPro" id="IPR002312">
    <property type="entry name" value="Asp/Asn-tRNA-synth_IIb"/>
</dbReference>
<comment type="caution">
    <text evidence="9">The sequence shown here is derived from an EMBL/GenBank/DDBJ whole genome shotgun (WGS) entry which is preliminary data.</text>
</comment>
<dbReference type="EC" id="6.1.1.12" evidence="7"/>
<evidence type="ECO:0000256" key="7">
    <source>
        <dbReference type="HAMAP-Rule" id="MF_00044"/>
    </source>
</evidence>
<feature type="domain" description="Aminoacyl-transfer RNA synthetases class-II family profile" evidence="8">
    <location>
        <begin position="140"/>
        <end position="551"/>
    </location>
</feature>
<comment type="caution">
    <text evidence="7">Lacks conserved residue(s) required for the propagation of feature annotation.</text>
</comment>
<dbReference type="GO" id="GO:0005524">
    <property type="term" value="F:ATP binding"/>
    <property type="evidence" value="ECO:0007669"/>
    <property type="project" value="UniProtKB-UniRule"/>
</dbReference>
<evidence type="ECO:0000313" key="9">
    <source>
        <dbReference type="EMBL" id="PTQ99951.1"/>
    </source>
</evidence>
<feature type="binding site" evidence="7">
    <location>
        <position position="228"/>
    </location>
    <ligand>
        <name>ATP</name>
        <dbReference type="ChEBI" id="CHEBI:30616"/>
    </ligand>
</feature>
<sequence>MLRTHTCGELNISHLDQTVTLCGWVQKSRDLGGTTFIDVRDRYGLTQILLNTDTDAAVRDKARGMGREFVIRVTGKVLERTSKNLKIPTGEIEVAVEELEILNESKIPPFLIEDDTDGGEELRAKYRYLDLRRNPIRNNLVLRHKLAQEVRRYLSDLDFMEVETPVLIKSTPEGARDFVVPSRMNQGEFYALPQSPQTFKQLLMVSGFDRYFQIVKCFRDEDLRADRQPEFTQVDCELSFVTQEDILNIFEGLIRHLFKTTKGIDLGDFPRMQYADAMRLYGSDKPDRRFGMEFVELNDIVKGKNFGIFDSAELVVGINAKGCASYTRKQIDELTEWLKRPQIGATGLIYCRYNEDGTLKSSVDKFYSEDDLTNWAAAFGAEKGDLILILAGNTNKVRKQMNELRLEMGSRLGLRNKDEFAPMWVLDFPLLEWDEETERYHAMHHPFTSPKPEDIPMLDTAPGDVRANAYDLVINGSEIGGGSIRIHDRETQSLMFKHLGFSPEEAQKQFGFLMDAFEYGAPPHGGLALGFDRLCSIFAGLDSIRDVIAFPKNNSGRDVMIDSPSTIAQAQMDELKIKTTI</sequence>
<dbReference type="CDD" id="cd04317">
    <property type="entry name" value="EcAspRS_like_N"/>
    <property type="match status" value="1"/>
</dbReference>
<keyword evidence="2 7" id="KW-0436">Ligase</keyword>
<keyword evidence="7" id="KW-0963">Cytoplasm</keyword>
<dbReference type="Gene3D" id="3.30.930.10">
    <property type="entry name" value="Bira Bifunctional Protein, Domain 2"/>
    <property type="match status" value="1"/>
</dbReference>
<dbReference type="GO" id="GO:0005737">
    <property type="term" value="C:cytoplasm"/>
    <property type="evidence" value="ECO:0007669"/>
    <property type="project" value="UniProtKB-SubCell"/>
</dbReference>
<dbReference type="GO" id="GO:0004815">
    <property type="term" value="F:aspartate-tRNA ligase activity"/>
    <property type="evidence" value="ECO:0007669"/>
    <property type="project" value="UniProtKB-UniRule"/>
</dbReference>
<feature type="binding site" evidence="7">
    <location>
        <position position="444"/>
    </location>
    <ligand>
        <name>L-aspartate</name>
        <dbReference type="ChEBI" id="CHEBI:29991"/>
    </ligand>
</feature>
<dbReference type="NCBIfam" id="NF001750">
    <property type="entry name" value="PRK00476.1"/>
    <property type="match status" value="1"/>
</dbReference>
<dbReference type="PROSITE" id="PS50862">
    <property type="entry name" value="AA_TRNA_LIGASE_II"/>
    <property type="match status" value="1"/>
</dbReference>
<keyword evidence="3 7" id="KW-0547">Nucleotide-binding</keyword>
<dbReference type="Gene3D" id="2.40.50.140">
    <property type="entry name" value="Nucleic acid-binding proteins"/>
    <property type="match status" value="1"/>
</dbReference>
<dbReference type="InterPro" id="IPR006195">
    <property type="entry name" value="aa-tRNA-synth_II"/>
</dbReference>
<comment type="subcellular location">
    <subcellularLocation>
        <location evidence="7">Cytoplasm</location>
    </subcellularLocation>
</comment>
<comment type="function">
    <text evidence="7">Catalyzes the attachment of L-aspartate to tRNA(Asp) in a two-step reaction: L-aspartate is first activated by ATP to form Asp-AMP and then transferred to the acceptor end of tRNA(Asp).</text>
</comment>
<keyword evidence="5 7" id="KW-0648">Protein biosynthesis</keyword>
<organism evidence="9 10">
    <name type="scientific">Mucilaginibacter yixingensis</name>
    <dbReference type="NCBI Taxonomy" id="1295612"/>
    <lineage>
        <taxon>Bacteria</taxon>
        <taxon>Pseudomonadati</taxon>
        <taxon>Bacteroidota</taxon>
        <taxon>Sphingobacteriia</taxon>
        <taxon>Sphingobacteriales</taxon>
        <taxon>Sphingobacteriaceae</taxon>
        <taxon>Mucilaginibacter</taxon>
    </lineage>
</organism>
<dbReference type="GO" id="GO:0006422">
    <property type="term" value="P:aspartyl-tRNA aminoacylation"/>
    <property type="evidence" value="ECO:0007669"/>
    <property type="project" value="UniProtKB-UniRule"/>
</dbReference>
<comment type="similarity">
    <text evidence="1 7">Belongs to the class-II aminoacyl-tRNA synthetase family. Type 1 subfamily.</text>
</comment>
<proteinExistence type="inferred from homology"/>
<dbReference type="Pfam" id="PF00152">
    <property type="entry name" value="tRNA-synt_2"/>
    <property type="match status" value="1"/>
</dbReference>
<evidence type="ECO:0000256" key="2">
    <source>
        <dbReference type="ARBA" id="ARBA00022598"/>
    </source>
</evidence>
<reference evidence="9 10" key="1">
    <citation type="submission" date="2018-04" db="EMBL/GenBank/DDBJ databases">
        <title>Genomic Encyclopedia of Archaeal and Bacterial Type Strains, Phase II (KMG-II): from individual species to whole genera.</title>
        <authorList>
            <person name="Goeker M."/>
        </authorList>
    </citation>
    <scope>NUCLEOTIDE SEQUENCE [LARGE SCALE GENOMIC DNA]</scope>
    <source>
        <strain evidence="9 10">DSM 26809</strain>
    </source>
</reference>
<keyword evidence="4 7" id="KW-0067">ATP-binding</keyword>
<evidence type="ECO:0000259" key="8">
    <source>
        <dbReference type="PROSITE" id="PS50862"/>
    </source>
</evidence>
<dbReference type="NCBIfam" id="TIGR00459">
    <property type="entry name" value="aspS_bact"/>
    <property type="match status" value="1"/>
</dbReference>
<dbReference type="Pfam" id="PF02938">
    <property type="entry name" value="GAD"/>
    <property type="match status" value="1"/>
</dbReference>
<dbReference type="InterPro" id="IPR045864">
    <property type="entry name" value="aa-tRNA-synth_II/BPL/LPL"/>
</dbReference>
<dbReference type="PANTHER" id="PTHR22594:SF5">
    <property type="entry name" value="ASPARTATE--TRNA LIGASE, MITOCHONDRIAL"/>
    <property type="match status" value="1"/>
</dbReference>
<feature type="binding site" evidence="7">
    <location>
        <position position="485"/>
    </location>
    <ligand>
        <name>L-aspartate</name>
        <dbReference type="ChEBI" id="CHEBI:29991"/>
    </ligand>
</feature>
<dbReference type="SUPFAM" id="SSF55681">
    <property type="entry name" value="Class II aaRS and biotin synthetases"/>
    <property type="match status" value="1"/>
</dbReference>
<protein>
    <recommendedName>
        <fullName evidence="7">Aspartate--tRNA ligase</fullName>
        <ecNumber evidence="7">6.1.1.12</ecNumber>
    </recommendedName>
    <alternativeName>
        <fullName evidence="7">Aspartyl-tRNA synthetase</fullName>
        <shortName evidence="7">AspRS</shortName>
    </alternativeName>
</protein>
<feature type="region of interest" description="Aspartate" evidence="7">
    <location>
        <begin position="197"/>
        <end position="200"/>
    </location>
</feature>
<keyword evidence="6 7" id="KW-0030">Aminoacyl-tRNA synthetase</keyword>
<dbReference type="GO" id="GO:0003676">
    <property type="term" value="F:nucleic acid binding"/>
    <property type="evidence" value="ECO:0007669"/>
    <property type="project" value="InterPro"/>
</dbReference>
<dbReference type="InterPro" id="IPR029351">
    <property type="entry name" value="GAD_dom"/>
</dbReference>
<name>A0A2T5JDV6_9SPHI</name>
<dbReference type="AlphaFoldDB" id="A0A2T5JDV6"/>
<dbReference type="PANTHER" id="PTHR22594">
    <property type="entry name" value="ASPARTYL/LYSYL-TRNA SYNTHETASE"/>
    <property type="match status" value="1"/>
</dbReference>
<dbReference type="InterPro" id="IPR004364">
    <property type="entry name" value="Aa-tRNA-synt_II"/>
</dbReference>
<dbReference type="InterPro" id="IPR004115">
    <property type="entry name" value="GAD-like_sf"/>
</dbReference>
<dbReference type="InterPro" id="IPR047090">
    <property type="entry name" value="AspRS_core"/>
</dbReference>
<evidence type="ECO:0000256" key="1">
    <source>
        <dbReference type="ARBA" id="ARBA00006303"/>
    </source>
</evidence>
<dbReference type="Gene3D" id="3.30.1360.30">
    <property type="entry name" value="GAD-like domain"/>
    <property type="match status" value="1"/>
</dbReference>
<dbReference type="Pfam" id="PF01336">
    <property type="entry name" value="tRNA_anti-codon"/>
    <property type="match status" value="1"/>
</dbReference>
<accession>A0A2T5JDV6</accession>
<comment type="subunit">
    <text evidence="7">Homodimer.</text>
</comment>
<dbReference type="RefSeq" id="WP_107827854.1">
    <property type="nucleotide sequence ID" value="NZ_CP160205.1"/>
</dbReference>
<dbReference type="InterPro" id="IPR004524">
    <property type="entry name" value="Asp-tRNA-ligase_1"/>
</dbReference>
<feature type="binding site" evidence="7">
    <location>
        <begin position="530"/>
        <end position="533"/>
    </location>
    <ligand>
        <name>ATP</name>
        <dbReference type="ChEBI" id="CHEBI:30616"/>
    </ligand>
</feature>
<dbReference type="InterPro" id="IPR047089">
    <property type="entry name" value="Asp-tRNA-ligase_1_N"/>
</dbReference>